<dbReference type="AlphaFoldDB" id="A0A2S9WR06"/>
<dbReference type="Proteomes" id="UP000239532">
    <property type="component" value="Unassembled WGS sequence"/>
</dbReference>
<dbReference type="EMBL" id="MQUC01000003">
    <property type="protein sequence ID" value="PRP65899.1"/>
    <property type="molecule type" value="Genomic_DNA"/>
</dbReference>
<dbReference type="InterPro" id="IPR019629">
    <property type="entry name" value="Uncharacterised_HI1736/YgjV"/>
</dbReference>
<gene>
    <name evidence="2" type="ORF">BST86_01745</name>
</gene>
<keyword evidence="1" id="KW-1133">Transmembrane helix</keyword>
<dbReference type="OrthoDB" id="677174at2"/>
<dbReference type="Pfam" id="PF10688">
    <property type="entry name" value="Imp-YgjV"/>
    <property type="match status" value="1"/>
</dbReference>
<reference evidence="2 3" key="1">
    <citation type="submission" date="2016-11" db="EMBL/GenBank/DDBJ databases">
        <title>Trade-off between light-utilization and light-protection in marine flavobacteria.</title>
        <authorList>
            <person name="Kumagai Y."/>
        </authorList>
    </citation>
    <scope>NUCLEOTIDE SEQUENCE [LARGE SCALE GENOMIC DNA]</scope>
    <source>
        <strain evidence="2 3">JCM 17109</strain>
    </source>
</reference>
<organism evidence="2 3">
    <name type="scientific">Nonlabens agnitus</name>
    <dbReference type="NCBI Taxonomy" id="870484"/>
    <lineage>
        <taxon>Bacteria</taxon>
        <taxon>Pseudomonadati</taxon>
        <taxon>Bacteroidota</taxon>
        <taxon>Flavobacteriia</taxon>
        <taxon>Flavobacteriales</taxon>
        <taxon>Flavobacteriaceae</taxon>
        <taxon>Nonlabens</taxon>
    </lineage>
</organism>
<feature type="transmembrane region" description="Helical" evidence="1">
    <location>
        <begin position="29"/>
        <end position="46"/>
    </location>
</feature>
<evidence type="ECO:0000313" key="3">
    <source>
        <dbReference type="Proteomes" id="UP000239532"/>
    </source>
</evidence>
<feature type="transmembrane region" description="Helical" evidence="1">
    <location>
        <begin position="6"/>
        <end position="22"/>
    </location>
</feature>
<keyword evidence="3" id="KW-1185">Reference proteome</keyword>
<name>A0A2S9WR06_9FLAO</name>
<proteinExistence type="predicted"/>
<keyword evidence="1" id="KW-0812">Transmembrane</keyword>
<accession>A0A2S9WR06</accession>
<protein>
    <submittedName>
        <fullName evidence="2">Uroporphyrinogen decarboxylase</fullName>
    </submittedName>
</protein>
<evidence type="ECO:0000256" key="1">
    <source>
        <dbReference type="SAM" id="Phobius"/>
    </source>
</evidence>
<keyword evidence="1" id="KW-0472">Membrane</keyword>
<sequence length="83" mass="9454">MEFNLTEIIGYLASLFVLLSFFNKNLRKLRIVNSVGCGFFVAYGFMLGSIPVIVTNVAILGVNAYYLFVKKEDIRPKEELEKK</sequence>
<dbReference type="RefSeq" id="WP_105981766.1">
    <property type="nucleotide sequence ID" value="NZ_MQUC01000003.1"/>
</dbReference>
<feature type="transmembrane region" description="Helical" evidence="1">
    <location>
        <begin position="52"/>
        <end position="69"/>
    </location>
</feature>
<comment type="caution">
    <text evidence="2">The sequence shown here is derived from an EMBL/GenBank/DDBJ whole genome shotgun (WGS) entry which is preliminary data.</text>
</comment>
<evidence type="ECO:0000313" key="2">
    <source>
        <dbReference type="EMBL" id="PRP65899.1"/>
    </source>
</evidence>